<dbReference type="SUPFAM" id="SSF54427">
    <property type="entry name" value="NTF2-like"/>
    <property type="match status" value="1"/>
</dbReference>
<proteinExistence type="predicted"/>
<dbReference type="InterPro" id="IPR032710">
    <property type="entry name" value="NTF2-like_dom_sf"/>
</dbReference>
<dbReference type="InterPro" id="IPR016918">
    <property type="entry name" value="UCP029394"/>
</dbReference>
<reference evidence="2" key="1">
    <citation type="submission" date="2016-10" db="EMBL/GenBank/DDBJ databases">
        <authorList>
            <person name="Varghese N."/>
            <person name="Submissions S."/>
        </authorList>
    </citation>
    <scope>NUCLEOTIDE SEQUENCE [LARGE SCALE GENOMIC DNA]</scope>
    <source>
        <strain evidence="2">DSM 9751</strain>
    </source>
</reference>
<dbReference type="RefSeq" id="WP_167365728.1">
    <property type="nucleotide sequence ID" value="NZ_FNTJ01000002.1"/>
</dbReference>
<dbReference type="EMBL" id="FNTJ01000002">
    <property type="protein sequence ID" value="SED14327.1"/>
    <property type="molecule type" value="Genomic_DNA"/>
</dbReference>
<organism evidence="1 2">
    <name type="scientific">Pseudomonas saponiphila</name>
    <dbReference type="NCBI Taxonomy" id="556534"/>
    <lineage>
        <taxon>Bacteria</taxon>
        <taxon>Pseudomonadati</taxon>
        <taxon>Pseudomonadota</taxon>
        <taxon>Gammaproteobacteria</taxon>
        <taxon>Pseudomonadales</taxon>
        <taxon>Pseudomonadaceae</taxon>
        <taxon>Pseudomonas</taxon>
    </lineage>
</organism>
<keyword evidence="2" id="KW-1185">Reference proteome</keyword>
<sequence length="133" mass="14923">MPNSIIEQAQHSVHQIHQLIHSVFSNRQGDGAACLDPLLALLAEDFQMVTTGGALIGREQVQQLFHTGLGKRPGLEIRLSDLHCVWQEGLCAAIRYKEIQRLDSLETSRLSLAIIRVQNNTAQWLYLHETTCP</sequence>
<evidence type="ECO:0008006" key="3">
    <source>
        <dbReference type="Google" id="ProtNLM"/>
    </source>
</evidence>
<name>A0A1H4Y922_9PSED</name>
<accession>A0A1H4Y922</accession>
<evidence type="ECO:0000313" key="2">
    <source>
        <dbReference type="Proteomes" id="UP000198982"/>
    </source>
</evidence>
<dbReference type="AlphaFoldDB" id="A0A1H4Y922"/>
<evidence type="ECO:0000313" key="1">
    <source>
        <dbReference type="EMBL" id="SED14327.1"/>
    </source>
</evidence>
<protein>
    <recommendedName>
        <fullName evidence="3">DUF4440 domain-containing protein</fullName>
    </recommendedName>
</protein>
<dbReference type="PIRSF" id="PIRSF029394">
    <property type="entry name" value="UCP029394"/>
    <property type="match status" value="1"/>
</dbReference>
<dbReference type="Proteomes" id="UP000198982">
    <property type="component" value="Unassembled WGS sequence"/>
</dbReference>
<dbReference type="Gene3D" id="3.10.450.50">
    <property type="match status" value="1"/>
</dbReference>
<gene>
    <name evidence="1" type="ORF">SAMN05216178_6414</name>
</gene>